<dbReference type="Pfam" id="PF13333">
    <property type="entry name" value="rve_2"/>
    <property type="match status" value="1"/>
</dbReference>
<sequence>MSRKGCSPDNSRTEGFGRLKVELFYGRGWDDVGMGEFMKMLYAYLVWYRDKRCKSDLGYMSPMQYRRSLGLVA</sequence>
<evidence type="ECO:0000313" key="2">
    <source>
        <dbReference type="EMBL" id="EBA39361.1"/>
    </source>
</evidence>
<dbReference type="EMBL" id="AAVN02000006">
    <property type="protein sequence ID" value="EBA39361.1"/>
    <property type="molecule type" value="Genomic_DNA"/>
</dbReference>
<comment type="caution">
    <text evidence="2">The sequence shown here is derived from an EMBL/GenBank/DDBJ whole genome shotgun (WGS) entry which is preliminary data.</text>
</comment>
<reference evidence="2 3" key="1">
    <citation type="submission" date="2007-01" db="EMBL/GenBank/DDBJ databases">
        <title>Draft genome sequence of Collinsella aerofaciens (ATCC 25986).</title>
        <authorList>
            <person name="Sudarsanam P."/>
            <person name="Ley R."/>
            <person name="Guruge J."/>
            <person name="Turnbaugh P.J."/>
            <person name="Mahowald M."/>
            <person name="Liep D."/>
            <person name="Gordon J."/>
        </authorList>
    </citation>
    <scope>NUCLEOTIDE SEQUENCE [LARGE SCALE GENOMIC DNA]</scope>
    <source>
        <strain evidence="3">ATCC 25986 / DSM 3979 / JCM 10188 / KCTC 3647 / NCTC 11838 / VPI 1003</strain>
    </source>
</reference>
<dbReference type="InterPro" id="IPR012337">
    <property type="entry name" value="RNaseH-like_sf"/>
</dbReference>
<accession>A4EB44</accession>
<feature type="domain" description="Integrase catalytic" evidence="1">
    <location>
        <begin position="16"/>
        <end position="67"/>
    </location>
</feature>
<evidence type="ECO:0000259" key="1">
    <source>
        <dbReference type="Pfam" id="PF13333"/>
    </source>
</evidence>
<dbReference type="AlphaFoldDB" id="A4EB44"/>
<organism evidence="2 3">
    <name type="scientific">Collinsella aerofaciens (strain ATCC 25986 / DSM 3979 / JCM 10188 / KCTC 3647 / NCTC 11838 / VPI 1003)</name>
    <dbReference type="NCBI Taxonomy" id="411903"/>
    <lineage>
        <taxon>Bacteria</taxon>
        <taxon>Bacillati</taxon>
        <taxon>Actinomycetota</taxon>
        <taxon>Coriobacteriia</taxon>
        <taxon>Coriobacteriales</taxon>
        <taxon>Coriobacteriaceae</taxon>
        <taxon>Collinsella</taxon>
    </lineage>
</organism>
<dbReference type="InterPro" id="IPR001584">
    <property type="entry name" value="Integrase_cat-core"/>
</dbReference>
<proteinExistence type="predicted"/>
<dbReference type="SUPFAM" id="SSF53098">
    <property type="entry name" value="Ribonuclease H-like"/>
    <property type="match status" value="1"/>
</dbReference>
<protein>
    <recommendedName>
        <fullName evidence="1">Integrase catalytic domain-containing protein</fullName>
    </recommendedName>
</protein>
<evidence type="ECO:0000313" key="3">
    <source>
        <dbReference type="Proteomes" id="UP000002979"/>
    </source>
</evidence>
<name>A4EB44_COLAA</name>
<gene>
    <name evidence="2" type="ORF">COLAER_01656</name>
</gene>
<reference evidence="2 3" key="2">
    <citation type="submission" date="2007-04" db="EMBL/GenBank/DDBJ databases">
        <authorList>
            <person name="Fulton L."/>
            <person name="Clifton S."/>
            <person name="Fulton B."/>
            <person name="Xu J."/>
            <person name="Minx P."/>
            <person name="Mardis E.R."/>
            <person name="Wilson R.K."/>
        </authorList>
    </citation>
    <scope>NUCLEOTIDE SEQUENCE [LARGE SCALE GENOMIC DNA]</scope>
    <source>
        <strain evidence="3">ATCC 25986 / DSM 3979 / JCM 10188 / KCTC 3647 / NCTC 11838 / VPI 1003</strain>
    </source>
</reference>
<dbReference type="GO" id="GO:0015074">
    <property type="term" value="P:DNA integration"/>
    <property type="evidence" value="ECO:0007669"/>
    <property type="project" value="InterPro"/>
</dbReference>
<dbReference type="Proteomes" id="UP000002979">
    <property type="component" value="Unassembled WGS sequence"/>
</dbReference>